<comment type="caution">
    <text evidence="4">The sequence shown here is derived from an EMBL/GenBank/DDBJ whole genome shotgun (WGS) entry which is preliminary data.</text>
</comment>
<organism evidence="4 5">
    <name type="scientific">Lutispora saccharofermentans</name>
    <dbReference type="NCBI Taxonomy" id="3024236"/>
    <lineage>
        <taxon>Bacteria</taxon>
        <taxon>Bacillati</taxon>
        <taxon>Bacillota</taxon>
        <taxon>Clostridia</taxon>
        <taxon>Lutisporales</taxon>
        <taxon>Lutisporaceae</taxon>
        <taxon>Lutispora</taxon>
    </lineage>
</organism>
<dbReference type="PRINTS" id="PR00081">
    <property type="entry name" value="GDHRDH"/>
</dbReference>
<evidence type="ECO:0000313" key="4">
    <source>
        <dbReference type="EMBL" id="MCQ1531573.1"/>
    </source>
</evidence>
<dbReference type="EMBL" id="JAJEKE010000025">
    <property type="protein sequence ID" value="MCQ1531573.1"/>
    <property type="molecule type" value="Genomic_DNA"/>
</dbReference>
<dbReference type="PANTHER" id="PTHR42879">
    <property type="entry name" value="3-OXOACYL-(ACYL-CARRIER-PROTEIN) REDUCTASE"/>
    <property type="match status" value="1"/>
</dbReference>
<protein>
    <submittedName>
        <fullName evidence="4">SDR family NAD(P)-dependent oxidoreductase</fullName>
    </submittedName>
</protein>
<dbReference type="PROSITE" id="PS00061">
    <property type="entry name" value="ADH_SHORT"/>
    <property type="match status" value="1"/>
</dbReference>
<sequence length="260" mass="27437">MLGGCTMKLAGKIAVVTGASAGMGRDIAHLFAKEGATVYAVARRVERLEELAASSKDFAGKIIPYGADLTKKEDAEKIIDFAYSDSSRLDILVNNAGIMDDFSPVGDVKDEMLEKVFNLNVFAPFYSSRKAVEIFLKQGSGNIINVASIGGLYGARAGAAYTASKHAVVGLTKNTGYMYAKKNIRCNAICPGGVETEIATGDFMKNANQEGIGVIMANIGGNPRNGKSMEIATIALFLASDDSSFVNGQCITADSGWTAF</sequence>
<dbReference type="InterPro" id="IPR050259">
    <property type="entry name" value="SDR"/>
</dbReference>
<dbReference type="PRINTS" id="PR00080">
    <property type="entry name" value="SDRFAMILY"/>
</dbReference>
<dbReference type="InterPro" id="IPR002347">
    <property type="entry name" value="SDR_fam"/>
</dbReference>
<dbReference type="Proteomes" id="UP001651880">
    <property type="component" value="Unassembled WGS sequence"/>
</dbReference>
<dbReference type="InterPro" id="IPR036291">
    <property type="entry name" value="NAD(P)-bd_dom_sf"/>
</dbReference>
<dbReference type="SUPFAM" id="SSF51735">
    <property type="entry name" value="NAD(P)-binding Rossmann-fold domains"/>
    <property type="match status" value="1"/>
</dbReference>
<evidence type="ECO:0000256" key="2">
    <source>
        <dbReference type="ARBA" id="ARBA00023221"/>
    </source>
</evidence>
<gene>
    <name evidence="4" type="ORF">LJD61_18830</name>
</gene>
<evidence type="ECO:0000256" key="3">
    <source>
        <dbReference type="RuleBase" id="RU000363"/>
    </source>
</evidence>
<comment type="similarity">
    <text evidence="1 3">Belongs to the short-chain dehydrogenases/reductases (SDR) family.</text>
</comment>
<dbReference type="PANTHER" id="PTHR42879:SF2">
    <property type="entry name" value="3-OXOACYL-[ACYL-CARRIER-PROTEIN] REDUCTASE FABG"/>
    <property type="match status" value="1"/>
</dbReference>
<keyword evidence="2" id="KW-0443">Lipid metabolism</keyword>
<evidence type="ECO:0000256" key="1">
    <source>
        <dbReference type="ARBA" id="ARBA00006484"/>
    </source>
</evidence>
<dbReference type="Pfam" id="PF00106">
    <property type="entry name" value="adh_short"/>
    <property type="match status" value="1"/>
</dbReference>
<dbReference type="InterPro" id="IPR020904">
    <property type="entry name" value="Sc_DH/Rdtase_CS"/>
</dbReference>
<evidence type="ECO:0000313" key="5">
    <source>
        <dbReference type="Proteomes" id="UP001651880"/>
    </source>
</evidence>
<keyword evidence="2" id="KW-0753">Steroid metabolism</keyword>
<keyword evidence="5" id="KW-1185">Reference proteome</keyword>
<proteinExistence type="inferred from homology"/>
<name>A0ABT1NN89_9FIRM</name>
<accession>A0ABT1NN89</accession>
<dbReference type="Gene3D" id="3.40.50.720">
    <property type="entry name" value="NAD(P)-binding Rossmann-like Domain"/>
    <property type="match status" value="1"/>
</dbReference>
<reference evidence="4 5" key="1">
    <citation type="submission" date="2021-10" db="EMBL/GenBank/DDBJ databases">
        <title>Lutispora strain m25 sp. nov., a thermophilic, non-spore-forming bacterium isolated from a lab-scale methanogenic bioreactor digesting anaerobic sludge.</title>
        <authorList>
            <person name="El Houari A."/>
            <person name="Mcdonald J."/>
        </authorList>
    </citation>
    <scope>NUCLEOTIDE SEQUENCE [LARGE SCALE GENOMIC DNA]</scope>
    <source>
        <strain evidence="5">m25</strain>
    </source>
</reference>
<dbReference type="CDD" id="cd05233">
    <property type="entry name" value="SDR_c"/>
    <property type="match status" value="1"/>
</dbReference>